<name>A0AAW8R357_9ALTE</name>
<organism evidence="2 3">
    <name type="scientific">Brumicola blandensis</name>
    <dbReference type="NCBI Taxonomy" id="3075611"/>
    <lineage>
        <taxon>Bacteria</taxon>
        <taxon>Pseudomonadati</taxon>
        <taxon>Pseudomonadota</taxon>
        <taxon>Gammaproteobacteria</taxon>
        <taxon>Alteromonadales</taxon>
        <taxon>Alteromonadaceae</taxon>
        <taxon>Brumicola</taxon>
    </lineage>
</organism>
<evidence type="ECO:0000313" key="2">
    <source>
        <dbReference type="EMBL" id="MDT0583340.1"/>
    </source>
</evidence>
<comment type="caution">
    <text evidence="2">The sequence shown here is derived from an EMBL/GenBank/DDBJ whole genome shotgun (WGS) entry which is preliminary data.</text>
</comment>
<keyword evidence="1" id="KW-0472">Membrane</keyword>
<evidence type="ECO:0000256" key="1">
    <source>
        <dbReference type="SAM" id="Phobius"/>
    </source>
</evidence>
<dbReference type="EMBL" id="JAVRIE010000005">
    <property type="protein sequence ID" value="MDT0583340.1"/>
    <property type="molecule type" value="Genomic_DNA"/>
</dbReference>
<feature type="transmembrane region" description="Helical" evidence="1">
    <location>
        <begin position="68"/>
        <end position="89"/>
    </location>
</feature>
<keyword evidence="1" id="KW-0812">Transmembrane</keyword>
<reference evidence="2 3" key="1">
    <citation type="submission" date="2023-09" db="EMBL/GenBank/DDBJ databases">
        <authorList>
            <person name="Rey-Velasco X."/>
        </authorList>
    </citation>
    <scope>NUCLEOTIDE SEQUENCE [LARGE SCALE GENOMIC DNA]</scope>
    <source>
        <strain evidence="2 3">W409</strain>
    </source>
</reference>
<sequence>MDVSLIDFSFACLLMGIGIGTDVALATLARANQLKSMRTILVWVIGVSLTHTLFPMLGYLMTYFSVQVLPFLTPIVGIIAATCIFWFLHNELRSLSGDGNASDNSGDNQRLLMSLGLILAVSWDALWSGPAKSAQVIGWPELLVWVSFILVGVAVSLLAISSVVFSRVLEPIMLKSQKIHLSLLWLQYSVIAYFGYLAILRYTFNINLPWFMIMLLSLVSIGLLLSKYHCMAQNDEIETSV</sequence>
<feature type="transmembrane region" description="Helical" evidence="1">
    <location>
        <begin position="6"/>
        <end position="28"/>
    </location>
</feature>
<feature type="transmembrane region" description="Helical" evidence="1">
    <location>
        <begin position="181"/>
        <end position="202"/>
    </location>
</feature>
<dbReference type="Proteomes" id="UP001249020">
    <property type="component" value="Unassembled WGS sequence"/>
</dbReference>
<accession>A0AAW8R357</accession>
<feature type="transmembrane region" description="Helical" evidence="1">
    <location>
        <begin position="110"/>
        <end position="130"/>
    </location>
</feature>
<dbReference type="RefSeq" id="WP_311362115.1">
    <property type="nucleotide sequence ID" value="NZ_JAVRIE010000005.1"/>
</dbReference>
<protein>
    <recommendedName>
        <fullName evidence="4">Manganese efflux pump MntP</fullName>
    </recommendedName>
</protein>
<gene>
    <name evidence="2" type="ORF">RM544_12380</name>
</gene>
<keyword evidence="1" id="KW-1133">Transmembrane helix</keyword>
<proteinExistence type="predicted"/>
<keyword evidence="3" id="KW-1185">Reference proteome</keyword>
<feature type="transmembrane region" description="Helical" evidence="1">
    <location>
        <begin position="208"/>
        <end position="225"/>
    </location>
</feature>
<evidence type="ECO:0000313" key="3">
    <source>
        <dbReference type="Proteomes" id="UP001249020"/>
    </source>
</evidence>
<dbReference type="AlphaFoldDB" id="A0AAW8R357"/>
<feature type="transmembrane region" description="Helical" evidence="1">
    <location>
        <begin position="40"/>
        <end position="62"/>
    </location>
</feature>
<evidence type="ECO:0008006" key="4">
    <source>
        <dbReference type="Google" id="ProtNLM"/>
    </source>
</evidence>
<feature type="transmembrane region" description="Helical" evidence="1">
    <location>
        <begin position="142"/>
        <end position="169"/>
    </location>
</feature>